<evidence type="ECO:0000256" key="4">
    <source>
        <dbReference type="ARBA" id="ARBA00022448"/>
    </source>
</evidence>
<sequence>MGFNTIRNLEVTLHRCFDSNISESERKEAETALSKHTFNPNKFHVQCTFLLQHASSDLTRILALSLYENSILAKWYNLKNTVKKEIRDFFFDFLASQYKNLVACVSERVIKTITKIALLDWPHNFPEMTRRITKLITTHSTTIPGLKLLENITTEFASKRSNTTDKRKQEIQETFGQDTGSIVKTLVNVLRTNYKNDFSSSSIPRKRAREISPIENSFADVNSMRYLHMANLSSRFVTLRTMVRQNTFFASNQTSPALDNHLSESLMVSNFADPDSEKVCKFSLKVLIQLVPWLNNKDGSLEAVMHIVLKYTGLSQKKSLRLAILAMECVNQIMERGFIPENPRPMIGAMIKYIGKIVEQLGNWSLDTMEKSFVVMNEIYRAKFIDFIKSFLDHYLTKMDNFSWLGFQNVIDHLVRYTLIQPKFADMSGFLDIWSKLLDGLSAKPDKEAPLLLEEQGPVKGKCMELLNGLLGKVKEQVSLQDVLDFNLEKSAVMTKCYDIIAKVSAVFPNGLLENWYSTFTQQLDHLERFHIGDQQPEGINKISIDICVSLKIFERISDVLVKNSYALPFVEKIISVMNQLSAEHLYEMLPQLSTIMTSMCLSLKQLSGWMREYQLISFEDNTLIDTFRYLYSELTKVAIDLINSNVPEKLKLEASTMLLWITTVLRSEEFFSLPIVKNFLESLTSLSANWSINVKEIVYKAISNSMLLPDTNTPEGEQNWDSRLVRYSKFMQDLIEPALKLKPADSEIGPGNREVDARQCILDTYKILSGLVESIRTEGFNPKRVLFESLGAFLPLTIEYLELYMKEYDVLREILGFLVALFDSLTKEIGMGYVGDVAIILLGPFTRDQMAALLMDRDNYGIGVVNMSLKVLIKVVEICASKSTKSIIPAVTTMCLEKMYPVIVASQQYAGAEYVKPYFYQLIFTLLYENFGLFFPSSKPNWLTDWRKNEGSITDENLKKLFDVIMQSFNSSNPYIINQNIRALETLNETHGLFNKELFQNELLKPFLSTLFTLLMNKPQEHLKKDIVELICKMIAAKYEMFSLEFLPEFLATRTDLSQHDREKLLNLFQRNQDSRDIKKSLYTFTHDANYYQKLLI</sequence>
<keyword evidence="4" id="KW-0813">Transport</keyword>
<evidence type="ECO:0000256" key="7">
    <source>
        <dbReference type="ARBA" id="ARBA00023242"/>
    </source>
</evidence>
<evidence type="ECO:0000259" key="8">
    <source>
        <dbReference type="PROSITE" id="PS50166"/>
    </source>
</evidence>
<dbReference type="InterPro" id="IPR013598">
    <property type="entry name" value="Exportin-1/Importin-b-like"/>
</dbReference>
<evidence type="ECO:0000256" key="2">
    <source>
        <dbReference type="ARBA" id="ARBA00004496"/>
    </source>
</evidence>
<comment type="similarity">
    <text evidence="3">Belongs to the exportin family.</text>
</comment>
<dbReference type="Pfam" id="PF08389">
    <property type="entry name" value="Xpo1"/>
    <property type="match status" value="1"/>
</dbReference>
<protein>
    <submittedName>
        <fullName evidence="9">Exportin-6</fullName>
    </submittedName>
</protein>
<comment type="caution">
    <text evidence="9">The sequence shown here is derived from an EMBL/GenBank/DDBJ whole genome shotgun (WGS) entry which is preliminary data.</text>
</comment>
<proteinExistence type="inferred from homology"/>
<keyword evidence="7" id="KW-0539">Nucleus</keyword>
<name>A0ABR2WBX9_9FUNG</name>
<dbReference type="PROSITE" id="PS50166">
    <property type="entry name" value="IMPORTIN_B_NT"/>
    <property type="match status" value="1"/>
</dbReference>
<keyword evidence="5" id="KW-0963">Cytoplasm</keyword>
<dbReference type="PANTHER" id="PTHR21452">
    <property type="entry name" value="EXPORTIN-6"/>
    <property type="match status" value="1"/>
</dbReference>
<evidence type="ECO:0000256" key="6">
    <source>
        <dbReference type="ARBA" id="ARBA00022927"/>
    </source>
</evidence>
<organism evidence="9 10">
    <name type="scientific">Basidiobolus ranarum</name>
    <dbReference type="NCBI Taxonomy" id="34480"/>
    <lineage>
        <taxon>Eukaryota</taxon>
        <taxon>Fungi</taxon>
        <taxon>Fungi incertae sedis</taxon>
        <taxon>Zoopagomycota</taxon>
        <taxon>Entomophthoromycotina</taxon>
        <taxon>Basidiobolomycetes</taxon>
        <taxon>Basidiobolales</taxon>
        <taxon>Basidiobolaceae</taxon>
        <taxon>Basidiobolus</taxon>
    </lineage>
</organism>
<keyword evidence="10" id="KW-1185">Reference proteome</keyword>
<dbReference type="EMBL" id="JASJQH010006876">
    <property type="protein sequence ID" value="KAK9729780.1"/>
    <property type="molecule type" value="Genomic_DNA"/>
</dbReference>
<evidence type="ECO:0000256" key="3">
    <source>
        <dbReference type="ARBA" id="ARBA00009466"/>
    </source>
</evidence>
<accession>A0ABR2WBX9</accession>
<dbReference type="InterPro" id="IPR016024">
    <property type="entry name" value="ARM-type_fold"/>
</dbReference>
<dbReference type="PANTHER" id="PTHR21452:SF4">
    <property type="entry name" value="EXPORTIN-6"/>
    <property type="match status" value="1"/>
</dbReference>
<dbReference type="InterPro" id="IPR011989">
    <property type="entry name" value="ARM-like"/>
</dbReference>
<dbReference type="Proteomes" id="UP001479436">
    <property type="component" value="Unassembled WGS sequence"/>
</dbReference>
<feature type="domain" description="Importin N-terminal" evidence="8">
    <location>
        <begin position="29"/>
        <end position="96"/>
    </location>
</feature>
<evidence type="ECO:0000256" key="1">
    <source>
        <dbReference type="ARBA" id="ARBA00004123"/>
    </source>
</evidence>
<gene>
    <name evidence="9" type="primary">XPO6</name>
    <name evidence="9" type="ORF">K7432_000025</name>
</gene>
<dbReference type="InterPro" id="IPR001494">
    <property type="entry name" value="Importin-beta_N"/>
</dbReference>
<reference evidence="9 10" key="1">
    <citation type="submission" date="2023-04" db="EMBL/GenBank/DDBJ databases">
        <title>Genome of Basidiobolus ranarum AG-B5.</title>
        <authorList>
            <person name="Stajich J.E."/>
            <person name="Carter-House D."/>
            <person name="Gryganskyi A."/>
        </authorList>
    </citation>
    <scope>NUCLEOTIDE SEQUENCE [LARGE SCALE GENOMIC DNA]</scope>
    <source>
        <strain evidence="9 10">AG-B5</strain>
    </source>
</reference>
<evidence type="ECO:0000256" key="5">
    <source>
        <dbReference type="ARBA" id="ARBA00022490"/>
    </source>
</evidence>
<evidence type="ECO:0000313" key="9">
    <source>
        <dbReference type="EMBL" id="KAK9729780.1"/>
    </source>
</evidence>
<comment type="subcellular location">
    <subcellularLocation>
        <location evidence="2">Cytoplasm</location>
    </subcellularLocation>
    <subcellularLocation>
        <location evidence="1">Nucleus</location>
    </subcellularLocation>
</comment>
<evidence type="ECO:0000313" key="10">
    <source>
        <dbReference type="Proteomes" id="UP001479436"/>
    </source>
</evidence>
<dbReference type="Gene3D" id="1.25.10.10">
    <property type="entry name" value="Leucine-rich Repeat Variant"/>
    <property type="match status" value="1"/>
</dbReference>
<keyword evidence="6" id="KW-0653">Protein transport</keyword>
<dbReference type="InterPro" id="IPR040016">
    <property type="entry name" value="XPO6"/>
</dbReference>
<dbReference type="SUPFAM" id="SSF48371">
    <property type="entry name" value="ARM repeat"/>
    <property type="match status" value="1"/>
</dbReference>